<keyword evidence="2" id="KW-0732">Signal</keyword>
<dbReference type="PANTHER" id="PTHR30203:SF25">
    <property type="entry name" value="OUTER MEMBRANE PROTEIN-RELATED"/>
    <property type="match status" value="1"/>
</dbReference>
<dbReference type="Pfam" id="PF02321">
    <property type="entry name" value="OEP"/>
    <property type="match status" value="2"/>
</dbReference>
<name>A0A103E1Y8_9BURK</name>
<dbReference type="InterPro" id="IPR010131">
    <property type="entry name" value="MdtP/NodT-like"/>
</dbReference>
<protein>
    <submittedName>
        <fullName evidence="3">RND transporter</fullName>
    </submittedName>
</protein>
<dbReference type="EMBL" id="LOWA01000032">
    <property type="protein sequence ID" value="KVE26868.1"/>
    <property type="molecule type" value="Genomic_DNA"/>
</dbReference>
<keyword evidence="2" id="KW-0812">Transmembrane</keyword>
<keyword evidence="2" id="KW-0449">Lipoprotein</keyword>
<dbReference type="Gene3D" id="2.20.200.10">
    <property type="entry name" value="Outer membrane efflux proteins (OEP)"/>
    <property type="match status" value="1"/>
</dbReference>
<dbReference type="Gene3D" id="1.20.1600.10">
    <property type="entry name" value="Outer membrane efflux proteins (OEP)"/>
    <property type="match status" value="1"/>
</dbReference>
<keyword evidence="4" id="KW-1185">Reference proteome</keyword>
<evidence type="ECO:0000256" key="1">
    <source>
        <dbReference type="ARBA" id="ARBA00007613"/>
    </source>
</evidence>
<evidence type="ECO:0000256" key="2">
    <source>
        <dbReference type="RuleBase" id="RU362097"/>
    </source>
</evidence>
<sequence>MLPIRRSRPLAALAAPLAGAALLAGCTVGPDYRPDASALPPAYASQDALRSLQAAPSAHAPSLDAWWLGFNDAMLTRIIDRVLAQNLDLAAADARIAQARAAAAEAGALYLPQLTLQGEAARQRQSLEAPLGRIGSALPGYKRGQTHTRLGIGASWELDLAGGLRRQAEAASAEAAVADALHAGTRVSVASDAADAYFRLRGLQARIAIVSAQIDANARLAALVRERVTNGVATQREQAEANARLAQTRALLPPLRAEHAQQINRLDILMGAAPGTSAAELVAPGADFTVPGLPADIRPDALLRRRPDVIAAERRVAAANAGIGAALAEYYPSVSLSGILGFEALNGPLFKSAAFQPGALAGLRWRLFDFGRVDSEVAHAKGRYAEALAQYRQSVLRAAEDVENAVTTWAQLDAQRNEVAHQVEAESTAQRSAREAYAQGDASLVEVLIEDQQLLAARAELARLQADQARAAVATFRALGGGWEAPGTTAPPAVASAR</sequence>
<keyword evidence="2" id="KW-0564">Palmitate</keyword>
<dbReference type="GO" id="GO:0015562">
    <property type="term" value="F:efflux transmembrane transporter activity"/>
    <property type="evidence" value="ECO:0007669"/>
    <property type="project" value="InterPro"/>
</dbReference>
<dbReference type="AlphaFoldDB" id="A0A103E1Y8"/>
<dbReference type="PANTHER" id="PTHR30203">
    <property type="entry name" value="OUTER MEMBRANE CATION EFFLUX PROTEIN"/>
    <property type="match status" value="1"/>
</dbReference>
<dbReference type="Proteomes" id="UP000062788">
    <property type="component" value="Unassembled WGS sequence"/>
</dbReference>
<dbReference type="PROSITE" id="PS51257">
    <property type="entry name" value="PROKAR_LIPOPROTEIN"/>
    <property type="match status" value="1"/>
</dbReference>
<organism evidence="3 4">
    <name type="scientific">Burkholderia singularis</name>
    <dbReference type="NCBI Taxonomy" id="1503053"/>
    <lineage>
        <taxon>Bacteria</taxon>
        <taxon>Pseudomonadati</taxon>
        <taxon>Pseudomonadota</taxon>
        <taxon>Betaproteobacteria</taxon>
        <taxon>Burkholderiales</taxon>
        <taxon>Burkholderiaceae</taxon>
        <taxon>Burkholderia</taxon>
        <taxon>pseudomallei group</taxon>
    </lineage>
</organism>
<gene>
    <name evidence="3" type="ORF">WS67_14910</name>
</gene>
<dbReference type="InterPro" id="IPR003423">
    <property type="entry name" value="OMP_efflux"/>
</dbReference>
<keyword evidence="2" id="KW-1134">Transmembrane beta strand</keyword>
<feature type="signal peptide" evidence="2">
    <location>
        <begin position="1"/>
        <end position="20"/>
    </location>
</feature>
<proteinExistence type="inferred from homology"/>
<feature type="chain" id="PRO_5006989248" evidence="2">
    <location>
        <begin position="21"/>
        <end position="498"/>
    </location>
</feature>
<dbReference type="NCBIfam" id="TIGR01845">
    <property type="entry name" value="outer_NodT"/>
    <property type="match status" value="1"/>
</dbReference>
<comment type="caution">
    <text evidence="3">The sequence shown here is derived from an EMBL/GenBank/DDBJ whole genome shotgun (WGS) entry which is preliminary data.</text>
</comment>
<reference evidence="3 4" key="1">
    <citation type="submission" date="2015-11" db="EMBL/GenBank/DDBJ databases">
        <title>Expanding the genomic diversity of Burkholderia species for the development of highly accurate diagnostics.</title>
        <authorList>
            <person name="Sahl J."/>
            <person name="Keim P."/>
            <person name="Wagner D."/>
        </authorList>
    </citation>
    <scope>NUCLEOTIDE SEQUENCE [LARGE SCALE GENOMIC DNA]</scope>
    <source>
        <strain evidence="3 4">TSV85</strain>
    </source>
</reference>
<comment type="similarity">
    <text evidence="1 2">Belongs to the outer membrane factor (OMF) (TC 1.B.17) family.</text>
</comment>
<keyword evidence="2" id="KW-0472">Membrane</keyword>
<dbReference type="GO" id="GO:0005886">
    <property type="term" value="C:plasma membrane"/>
    <property type="evidence" value="ECO:0007669"/>
    <property type="project" value="UniProtKB-SubCell"/>
</dbReference>
<dbReference type="OrthoDB" id="9770517at2"/>
<evidence type="ECO:0000313" key="4">
    <source>
        <dbReference type="Proteomes" id="UP000062788"/>
    </source>
</evidence>
<evidence type="ECO:0000313" key="3">
    <source>
        <dbReference type="EMBL" id="KVE26868.1"/>
    </source>
</evidence>
<comment type="subcellular location">
    <subcellularLocation>
        <location evidence="2">Cell membrane</location>
        <topology evidence="2">Lipid-anchor</topology>
    </subcellularLocation>
</comment>
<accession>A0A103E1Y8</accession>
<dbReference type="RefSeq" id="WP_059517574.1">
    <property type="nucleotide sequence ID" value="NZ_LOWA01000032.1"/>
</dbReference>
<dbReference type="SUPFAM" id="SSF56954">
    <property type="entry name" value="Outer membrane efflux proteins (OEP)"/>
    <property type="match status" value="1"/>
</dbReference>